<dbReference type="Gene3D" id="1.25.40.420">
    <property type="match status" value="1"/>
</dbReference>
<dbReference type="Pfam" id="PF07707">
    <property type="entry name" value="BACK"/>
    <property type="match status" value="1"/>
</dbReference>
<dbReference type="AlphaFoldDB" id="A0A0E0HAY6"/>
<dbReference type="InterPro" id="IPR011705">
    <property type="entry name" value="BACK"/>
</dbReference>
<dbReference type="SMART" id="SM00225">
    <property type="entry name" value="BTB"/>
    <property type="match status" value="1"/>
</dbReference>
<dbReference type="FunFam" id="1.25.40.420:FF:000008">
    <property type="entry name" value="BTB/POZ domain-containing protein POB1"/>
    <property type="match status" value="1"/>
</dbReference>
<dbReference type="SMART" id="SM00875">
    <property type="entry name" value="BACK"/>
    <property type="match status" value="1"/>
</dbReference>
<dbReference type="FunFam" id="3.30.710.10:FF:000106">
    <property type="entry name" value="BTB/POZ domain-containing protein POB1"/>
    <property type="match status" value="1"/>
</dbReference>
<dbReference type="PANTHER" id="PTHR46336:SF3">
    <property type="entry name" value="BTB_POZ DOMAIN-CONTAINING PROTEIN POB1"/>
    <property type="match status" value="1"/>
</dbReference>
<dbReference type="SUPFAM" id="SSF54695">
    <property type="entry name" value="POZ domain"/>
    <property type="match status" value="1"/>
</dbReference>
<dbReference type="PANTHER" id="PTHR46336">
    <property type="entry name" value="OS02G0260700 PROTEIN"/>
    <property type="match status" value="1"/>
</dbReference>
<reference evidence="5" key="2">
    <citation type="submission" date="2018-04" db="EMBL/GenBank/DDBJ databases">
        <title>OnivRS2 (Oryza nivara Reference Sequence Version 2).</title>
        <authorList>
            <person name="Zhang J."/>
            <person name="Kudrna D."/>
            <person name="Lee S."/>
            <person name="Talag J."/>
            <person name="Rajasekar S."/>
            <person name="Welchert J."/>
            <person name="Hsing Y.-I."/>
            <person name="Wing R.A."/>
        </authorList>
    </citation>
    <scope>NUCLEOTIDE SEQUENCE [LARGE SCALE GENOMIC DNA]</scope>
    <source>
        <strain evidence="5">SL10</strain>
    </source>
</reference>
<keyword evidence="3" id="KW-0833">Ubl conjugation pathway</keyword>
<dbReference type="InterPro" id="IPR045890">
    <property type="entry name" value="POB1-like"/>
</dbReference>
<dbReference type="EnsemblPlants" id="ONIVA05G07510.1">
    <property type="protein sequence ID" value="ONIVA05G07510.1"/>
    <property type="gene ID" value="ONIVA05G07510"/>
</dbReference>
<comment type="pathway">
    <text evidence="2">Protein modification; protein ubiquitination.</text>
</comment>
<evidence type="ECO:0000313" key="5">
    <source>
        <dbReference type="EnsemblPlants" id="ONIVA05G07510.1"/>
    </source>
</evidence>
<dbReference type="OMA" id="LDECENQ"/>
<dbReference type="Gramene" id="ONIVA05G07510.1">
    <property type="protein sequence ID" value="ONIVA05G07510.1"/>
    <property type="gene ID" value="ONIVA05G07510"/>
</dbReference>
<dbReference type="CDD" id="cd18186">
    <property type="entry name" value="BTB_POZ_ZBTB_KLHL-like"/>
    <property type="match status" value="1"/>
</dbReference>
<dbReference type="Gene3D" id="3.30.710.10">
    <property type="entry name" value="Potassium Channel Kv1.1, Chain A"/>
    <property type="match status" value="1"/>
</dbReference>
<dbReference type="eggNOG" id="ENOG502QT6M">
    <property type="taxonomic scope" value="Eukaryota"/>
</dbReference>
<evidence type="ECO:0000256" key="3">
    <source>
        <dbReference type="ARBA" id="ARBA00022786"/>
    </source>
</evidence>
<dbReference type="Pfam" id="PF00651">
    <property type="entry name" value="BTB"/>
    <property type="match status" value="1"/>
</dbReference>
<feature type="domain" description="BTB" evidence="4">
    <location>
        <begin position="175"/>
        <end position="263"/>
    </location>
</feature>
<evidence type="ECO:0000259" key="4">
    <source>
        <dbReference type="PROSITE" id="PS50097"/>
    </source>
</evidence>
<dbReference type="PROSITE" id="PS50097">
    <property type="entry name" value="BTB"/>
    <property type="match status" value="1"/>
</dbReference>
<evidence type="ECO:0000256" key="2">
    <source>
        <dbReference type="ARBA" id="ARBA00004906"/>
    </source>
</evidence>
<accession>A0A0E0HAY6</accession>
<proteinExistence type="predicted"/>
<organism evidence="5">
    <name type="scientific">Oryza nivara</name>
    <name type="common">Indian wild rice</name>
    <name type="synonym">Oryza sativa f. spontanea</name>
    <dbReference type="NCBI Taxonomy" id="4536"/>
    <lineage>
        <taxon>Eukaryota</taxon>
        <taxon>Viridiplantae</taxon>
        <taxon>Streptophyta</taxon>
        <taxon>Embryophyta</taxon>
        <taxon>Tracheophyta</taxon>
        <taxon>Spermatophyta</taxon>
        <taxon>Magnoliopsida</taxon>
        <taxon>Liliopsida</taxon>
        <taxon>Poales</taxon>
        <taxon>Poaceae</taxon>
        <taxon>BOP clade</taxon>
        <taxon>Oryzoideae</taxon>
        <taxon>Oryzeae</taxon>
        <taxon>Oryzinae</taxon>
        <taxon>Oryza</taxon>
    </lineage>
</organism>
<dbReference type="InterPro" id="IPR000210">
    <property type="entry name" value="BTB/POZ_dom"/>
</dbReference>
<evidence type="ECO:0000313" key="6">
    <source>
        <dbReference type="Proteomes" id="UP000006591"/>
    </source>
</evidence>
<dbReference type="GO" id="GO:0005634">
    <property type="term" value="C:nucleus"/>
    <property type="evidence" value="ECO:0007669"/>
    <property type="project" value="TreeGrafter"/>
</dbReference>
<dbReference type="HOGENOM" id="CLU_024600_2_0_1"/>
<dbReference type="STRING" id="4536.A0A0E0HAY6"/>
<dbReference type="SUPFAM" id="SSF49599">
    <property type="entry name" value="TRAF domain-like"/>
    <property type="match status" value="1"/>
</dbReference>
<dbReference type="GO" id="GO:0010114">
    <property type="term" value="P:response to red light"/>
    <property type="evidence" value="ECO:0007669"/>
    <property type="project" value="TreeGrafter"/>
</dbReference>
<dbReference type="InterPro" id="IPR011333">
    <property type="entry name" value="SKP1/BTB/POZ_sf"/>
</dbReference>
<evidence type="ECO:0000256" key="1">
    <source>
        <dbReference type="ARBA" id="ARBA00002668"/>
    </source>
</evidence>
<comment type="function">
    <text evidence="1">May act as a substrate-specific adapter of an E3 ubiquitin-protein ligase complex (CUL3-RBX1-BTB) which mediates the ubiquitination and subsequent proteasomal degradation of target proteins.</text>
</comment>
<reference evidence="5" key="1">
    <citation type="submission" date="2015-04" db="UniProtKB">
        <authorList>
            <consortium name="EnsemblPlants"/>
        </authorList>
    </citation>
    <scope>IDENTIFICATION</scope>
    <source>
        <strain evidence="5">SL10</strain>
    </source>
</reference>
<keyword evidence="6" id="KW-1185">Reference proteome</keyword>
<sequence>MDPDFSRASRGPSFAFAFNSVNFSDRVLRIEIVAGDDAAGAKGAAGEGCSSLADWAHQRKRRREELRREKAVAFDFRSYPKFESKKKWATNRNSCFPLRGIALGRPHCRLGASAVRYFWRARSRECESGKYTDLETCKVEAEECDTYEENNEEPVAMIEESPSDIGQDGEDGDSCDSSWSMECTQVLRVKSIYISSAILAAESPFFYKLFSNGMKESDQRHATLRITASDSFYLIIVCLSETEENALMELLSFMYSGKLTTNQPTLLLDILMIADKFEVVSCMRHCSQLLRSLPMTTESALLYLDLPSSISMAAAVQPLTDTAKAFLANKYKDLTKLQDEAMNIPLAGIEAILWSNDLQVASEDAIYDFVIKWARSQYPKLEERREILGTRLLPLVRFCHMTCRKLRKVLACNDLDHEQATKCVTEALLYKADAPHRQRTLAADVLTCRKYAERAYKYRPLKVVEFDRPYPQCIAYLDLKREECSRLFPSGRIYSQAFHLAGQGFFLSAHCNMDQQSAFHCFGLFLGMQEKGSTSVTVDYEFAARTRPSGEFVSKYKGYYTFTGGKAVGYRNLFAIPWSSFMADDSLFFIEGVLHLRAELTIKQP</sequence>
<protein>
    <recommendedName>
        <fullName evidence="4">BTB domain-containing protein</fullName>
    </recommendedName>
</protein>
<dbReference type="Proteomes" id="UP000006591">
    <property type="component" value="Chromosome 5"/>
</dbReference>
<name>A0A0E0HAY6_ORYNI</name>